<feature type="domain" description="Response regulatory" evidence="5">
    <location>
        <begin position="6"/>
        <end position="121"/>
    </location>
</feature>
<proteinExistence type="predicted"/>
<dbReference type="InterPro" id="IPR058245">
    <property type="entry name" value="NreC/VraR/RcsB-like_REC"/>
</dbReference>
<dbReference type="SUPFAM" id="SSF52172">
    <property type="entry name" value="CheY-like"/>
    <property type="match status" value="1"/>
</dbReference>
<dbReference type="InterPro" id="IPR039420">
    <property type="entry name" value="WalR-like"/>
</dbReference>
<dbReference type="Proteomes" id="UP000585272">
    <property type="component" value="Unassembled WGS sequence"/>
</dbReference>
<evidence type="ECO:0000313" key="7">
    <source>
        <dbReference type="Proteomes" id="UP000585272"/>
    </source>
</evidence>
<evidence type="ECO:0000256" key="1">
    <source>
        <dbReference type="ARBA" id="ARBA00023015"/>
    </source>
</evidence>
<keyword evidence="4" id="KW-0597">Phosphoprotein</keyword>
<evidence type="ECO:0000256" key="3">
    <source>
        <dbReference type="ARBA" id="ARBA00023163"/>
    </source>
</evidence>
<evidence type="ECO:0000256" key="2">
    <source>
        <dbReference type="ARBA" id="ARBA00023125"/>
    </source>
</evidence>
<dbReference type="CDD" id="cd17535">
    <property type="entry name" value="REC_NarL-like"/>
    <property type="match status" value="1"/>
</dbReference>
<dbReference type="Pfam" id="PF00072">
    <property type="entry name" value="Response_reg"/>
    <property type="match status" value="1"/>
</dbReference>
<organism evidence="6 7">
    <name type="scientific">Conexibacter arvalis</name>
    <dbReference type="NCBI Taxonomy" id="912552"/>
    <lineage>
        <taxon>Bacteria</taxon>
        <taxon>Bacillati</taxon>
        <taxon>Actinomycetota</taxon>
        <taxon>Thermoleophilia</taxon>
        <taxon>Solirubrobacterales</taxon>
        <taxon>Conexibacteraceae</taxon>
        <taxon>Conexibacter</taxon>
    </lineage>
</organism>
<keyword evidence="2 6" id="KW-0238">DNA-binding</keyword>
<comment type="caution">
    <text evidence="6">The sequence shown here is derived from an EMBL/GenBank/DDBJ whole genome shotgun (WGS) entry which is preliminary data.</text>
</comment>
<dbReference type="PANTHER" id="PTHR43214">
    <property type="entry name" value="TWO-COMPONENT RESPONSE REGULATOR"/>
    <property type="match status" value="1"/>
</dbReference>
<dbReference type="Gene3D" id="3.40.50.2300">
    <property type="match status" value="1"/>
</dbReference>
<accession>A0A840I701</accession>
<keyword evidence="7" id="KW-1185">Reference proteome</keyword>
<dbReference type="GO" id="GO:0003677">
    <property type="term" value="F:DNA binding"/>
    <property type="evidence" value="ECO:0007669"/>
    <property type="project" value="UniProtKB-KW"/>
</dbReference>
<dbReference type="RefSeq" id="WP_183338190.1">
    <property type="nucleotide sequence ID" value="NZ_JACHNU010000001.1"/>
</dbReference>
<keyword evidence="1" id="KW-0805">Transcription regulation</keyword>
<dbReference type="InterPro" id="IPR001789">
    <property type="entry name" value="Sig_transdc_resp-reg_receiver"/>
</dbReference>
<dbReference type="PANTHER" id="PTHR43214:SF24">
    <property type="entry name" value="TRANSCRIPTIONAL REGULATORY PROTEIN NARL-RELATED"/>
    <property type="match status" value="1"/>
</dbReference>
<dbReference type="GO" id="GO:0000160">
    <property type="term" value="P:phosphorelay signal transduction system"/>
    <property type="evidence" value="ECO:0007669"/>
    <property type="project" value="InterPro"/>
</dbReference>
<feature type="modified residue" description="4-aspartylphosphate" evidence="4">
    <location>
        <position position="57"/>
    </location>
</feature>
<evidence type="ECO:0000259" key="5">
    <source>
        <dbReference type="PROSITE" id="PS50110"/>
    </source>
</evidence>
<keyword evidence="3" id="KW-0804">Transcription</keyword>
<evidence type="ECO:0000313" key="6">
    <source>
        <dbReference type="EMBL" id="MBB4660669.1"/>
    </source>
</evidence>
<evidence type="ECO:0000256" key="4">
    <source>
        <dbReference type="PROSITE-ProRule" id="PRU00169"/>
    </source>
</evidence>
<name>A0A840I701_9ACTN</name>
<dbReference type="PROSITE" id="PS50110">
    <property type="entry name" value="RESPONSE_REGULATORY"/>
    <property type="match status" value="1"/>
</dbReference>
<dbReference type="AlphaFoldDB" id="A0A840I701"/>
<dbReference type="EMBL" id="JACHNU010000001">
    <property type="protein sequence ID" value="MBB4660669.1"/>
    <property type="molecule type" value="Genomic_DNA"/>
</dbReference>
<gene>
    <name evidence="6" type="ORF">BDZ31_000242</name>
</gene>
<dbReference type="SMART" id="SM00448">
    <property type="entry name" value="REC"/>
    <property type="match status" value="1"/>
</dbReference>
<reference evidence="6 7" key="1">
    <citation type="submission" date="2020-08" db="EMBL/GenBank/DDBJ databases">
        <title>Genomic Encyclopedia of Archaeal and Bacterial Type Strains, Phase II (KMG-II): from individual species to whole genera.</title>
        <authorList>
            <person name="Goeker M."/>
        </authorList>
    </citation>
    <scope>NUCLEOTIDE SEQUENCE [LARGE SCALE GENOMIC DNA]</scope>
    <source>
        <strain evidence="6 7">DSM 23288</strain>
    </source>
</reference>
<dbReference type="InterPro" id="IPR011006">
    <property type="entry name" value="CheY-like_superfamily"/>
</dbReference>
<sequence length="137" mass="14168">MSGTVTVLAVDDQEVFRRTARRLLAAAPGFEQVGEAASGPEALRLAAELRPDLVLLDVRMPGMDGIETARRLARSGVGATVVLISLGELPDPVSLRSVGAAGCLRKQDLSVRALDRAWAAATGGAATDAPRGRSAPP</sequence>
<protein>
    <submittedName>
        <fullName evidence="6">DNA-binding NarL/FixJ family response regulator</fullName>
    </submittedName>
</protein>